<reference evidence="1 2" key="1">
    <citation type="journal article" date="2011" name="Stand. Genomic Sci.">
        <title>Non-contiguous finished genome sequence and contextual data of the filamentous soil bacterium Ktedonobacter racemifer type strain (SOSP1-21).</title>
        <authorList>
            <person name="Chang Y.J."/>
            <person name="Land M."/>
            <person name="Hauser L."/>
            <person name="Chertkov O."/>
            <person name="Del Rio T.G."/>
            <person name="Nolan M."/>
            <person name="Copeland A."/>
            <person name="Tice H."/>
            <person name="Cheng J.F."/>
            <person name="Lucas S."/>
            <person name="Han C."/>
            <person name="Goodwin L."/>
            <person name="Pitluck S."/>
            <person name="Ivanova N."/>
            <person name="Ovchinikova G."/>
            <person name="Pati A."/>
            <person name="Chen A."/>
            <person name="Palaniappan K."/>
            <person name="Mavromatis K."/>
            <person name="Liolios K."/>
            <person name="Brettin T."/>
            <person name="Fiebig A."/>
            <person name="Rohde M."/>
            <person name="Abt B."/>
            <person name="Goker M."/>
            <person name="Detter J.C."/>
            <person name="Woyke T."/>
            <person name="Bristow J."/>
            <person name="Eisen J.A."/>
            <person name="Markowitz V."/>
            <person name="Hugenholtz P."/>
            <person name="Kyrpides N.C."/>
            <person name="Klenk H.P."/>
            <person name="Lapidus A."/>
        </authorList>
    </citation>
    <scope>NUCLEOTIDE SEQUENCE [LARGE SCALE GENOMIC DNA]</scope>
    <source>
        <strain evidence="2">DSM 44963</strain>
    </source>
</reference>
<dbReference type="AlphaFoldDB" id="D6TK93"/>
<evidence type="ECO:0000313" key="1">
    <source>
        <dbReference type="EMBL" id="EFH86193.1"/>
    </source>
</evidence>
<gene>
    <name evidence="1" type="ORF">Krac_7482</name>
</gene>
<dbReference type="EMBL" id="ADVG01000002">
    <property type="protein sequence ID" value="EFH86193.1"/>
    <property type="molecule type" value="Genomic_DNA"/>
</dbReference>
<keyword evidence="2" id="KW-1185">Reference proteome</keyword>
<organism evidence="1 2">
    <name type="scientific">Ktedonobacter racemifer DSM 44963</name>
    <dbReference type="NCBI Taxonomy" id="485913"/>
    <lineage>
        <taxon>Bacteria</taxon>
        <taxon>Bacillati</taxon>
        <taxon>Chloroflexota</taxon>
        <taxon>Ktedonobacteria</taxon>
        <taxon>Ktedonobacterales</taxon>
        <taxon>Ktedonobacteraceae</taxon>
        <taxon>Ktedonobacter</taxon>
    </lineage>
</organism>
<comment type="caution">
    <text evidence="1">The sequence shown here is derived from an EMBL/GenBank/DDBJ whole genome shotgun (WGS) entry which is preliminary data.</text>
</comment>
<name>D6TK93_KTERA</name>
<proteinExistence type="predicted"/>
<accession>D6TK93</accession>
<evidence type="ECO:0000313" key="2">
    <source>
        <dbReference type="Proteomes" id="UP000004508"/>
    </source>
</evidence>
<sequence length="76" mass="8336">MKRAPHTNVRGQTITVLIAYVGMVATTEANENERSLRFQEMYVPPVHPSVPLTASLAPYREGMAAAHNASLLTIED</sequence>
<dbReference type="InParanoid" id="D6TK93"/>
<protein>
    <submittedName>
        <fullName evidence="1">Uncharacterized protein</fullName>
    </submittedName>
</protein>
<dbReference type="Proteomes" id="UP000004508">
    <property type="component" value="Unassembled WGS sequence"/>
</dbReference>
<dbReference type="STRING" id="485913.Krac_7482"/>